<reference evidence="1 2" key="1">
    <citation type="journal article" date="2015" name="PLoS Negl. Trop. Dis.">
        <title>Distribution of Plasmids in Distinct Leptospira Pathogenic Species.</title>
        <authorList>
            <person name="Wang Y."/>
            <person name="Zhuang X."/>
            <person name="Zhong Y."/>
            <person name="Zhang C."/>
            <person name="Zhang Y."/>
            <person name="Zeng L."/>
            <person name="Zhu Y."/>
            <person name="He P."/>
            <person name="Dong K."/>
            <person name="Pal U."/>
            <person name="Guo X."/>
            <person name="Qin J."/>
        </authorList>
    </citation>
    <scope>NUCLEOTIDE SEQUENCE [LARGE SCALE GENOMIC DNA]</scope>
    <source>
        <strain evidence="1 2">56604</strain>
    </source>
</reference>
<accession>A0A0S2ITI8</accession>
<name>A0A0S2ITI8_LEPBO</name>
<sequence>MFEILGHIKMVSKINEQFCEKVEVPKNYVYSELSAFFEEDFIL</sequence>
<dbReference type="AlphaFoldDB" id="A0A0S2ITI8"/>
<dbReference type="PATRIC" id="fig|280505.15.peg.2680"/>
<gene>
    <name evidence="1" type="ORF">LBBP_02747</name>
</gene>
<dbReference type="EMBL" id="CP012029">
    <property type="protein sequence ID" value="ALO26967.1"/>
    <property type="molecule type" value="Genomic_DNA"/>
</dbReference>
<organism evidence="1">
    <name type="scientific">Leptospira borgpetersenii serovar Ballum</name>
    <dbReference type="NCBI Taxonomy" id="280505"/>
    <lineage>
        <taxon>Bacteria</taxon>
        <taxon>Pseudomonadati</taxon>
        <taxon>Spirochaetota</taxon>
        <taxon>Spirochaetia</taxon>
        <taxon>Leptospirales</taxon>
        <taxon>Leptospiraceae</taxon>
        <taxon>Leptospira</taxon>
    </lineage>
</organism>
<dbReference type="Proteomes" id="UP000058857">
    <property type="component" value="Chromosome 1"/>
</dbReference>
<evidence type="ECO:0000313" key="2">
    <source>
        <dbReference type="Proteomes" id="UP000058857"/>
    </source>
</evidence>
<proteinExistence type="predicted"/>
<evidence type="ECO:0000313" key="1">
    <source>
        <dbReference type="EMBL" id="ALO26967.1"/>
    </source>
</evidence>
<protein>
    <submittedName>
        <fullName evidence="1">Uncharacterized protein</fullName>
    </submittedName>
</protein>